<dbReference type="InterPro" id="IPR003593">
    <property type="entry name" value="AAA+_ATPase"/>
</dbReference>
<dbReference type="Pfam" id="PF01471">
    <property type="entry name" value="PG_binding_1"/>
    <property type="match status" value="1"/>
</dbReference>
<dbReference type="InterPro" id="IPR049945">
    <property type="entry name" value="AAA_22"/>
</dbReference>
<dbReference type="InterPro" id="IPR036365">
    <property type="entry name" value="PGBD-like_sf"/>
</dbReference>
<dbReference type="InterPro" id="IPR052026">
    <property type="entry name" value="ExeA_AAA_ATPase_DNA-bind"/>
</dbReference>
<dbReference type="SMART" id="SM00382">
    <property type="entry name" value="AAA"/>
    <property type="match status" value="1"/>
</dbReference>
<name>A0ABN1IEF0_9GAMM</name>
<dbReference type="Proteomes" id="UP001501523">
    <property type="component" value="Unassembled WGS sequence"/>
</dbReference>
<feature type="domain" description="AAA+ ATPase" evidence="1">
    <location>
        <begin position="44"/>
        <end position="198"/>
    </location>
</feature>
<dbReference type="Gene3D" id="3.40.50.300">
    <property type="entry name" value="P-loop containing nucleotide triphosphate hydrolases"/>
    <property type="match status" value="1"/>
</dbReference>
<dbReference type="Pfam" id="PF13401">
    <property type="entry name" value="AAA_22"/>
    <property type="match status" value="1"/>
</dbReference>
<evidence type="ECO:0000313" key="3">
    <source>
        <dbReference type="Proteomes" id="UP001501523"/>
    </source>
</evidence>
<dbReference type="Gene3D" id="3.90.70.10">
    <property type="entry name" value="Cysteine proteinases"/>
    <property type="match status" value="1"/>
</dbReference>
<dbReference type="SUPFAM" id="SSF47090">
    <property type="entry name" value="PGBD-like"/>
    <property type="match status" value="1"/>
</dbReference>
<dbReference type="PANTHER" id="PTHR35894">
    <property type="entry name" value="GENERAL SECRETION PATHWAY PROTEIN A-RELATED"/>
    <property type="match status" value="1"/>
</dbReference>
<gene>
    <name evidence="2" type="ORF">GCM10009105_11560</name>
</gene>
<dbReference type="PANTHER" id="PTHR35894:SF1">
    <property type="entry name" value="PHOSPHORIBULOKINASE _ URIDINE KINASE FAMILY"/>
    <property type="match status" value="1"/>
</dbReference>
<protein>
    <submittedName>
        <fullName evidence="2">ExeA family protein</fullName>
    </submittedName>
</protein>
<dbReference type="InterPro" id="IPR027417">
    <property type="entry name" value="P-loop_NTPase"/>
</dbReference>
<proteinExistence type="predicted"/>
<dbReference type="InterPro" id="IPR036366">
    <property type="entry name" value="PGBDSf"/>
</dbReference>
<dbReference type="RefSeq" id="WP_343788113.1">
    <property type="nucleotide sequence ID" value="NZ_BAAAEU010000006.1"/>
</dbReference>
<evidence type="ECO:0000313" key="2">
    <source>
        <dbReference type="EMBL" id="GAA0710427.1"/>
    </source>
</evidence>
<dbReference type="InterPro" id="IPR002477">
    <property type="entry name" value="Peptidoglycan-bd-like"/>
</dbReference>
<organism evidence="2 3">
    <name type="scientific">Dokdonella soli</name>
    <dbReference type="NCBI Taxonomy" id="529810"/>
    <lineage>
        <taxon>Bacteria</taxon>
        <taxon>Pseudomonadati</taxon>
        <taxon>Pseudomonadota</taxon>
        <taxon>Gammaproteobacteria</taxon>
        <taxon>Lysobacterales</taxon>
        <taxon>Rhodanobacteraceae</taxon>
        <taxon>Dokdonella</taxon>
    </lineage>
</organism>
<accession>A0ABN1IEF0</accession>
<sequence length="532" mass="58287">MYLEYYGLREAPFSITPDPRYVFLSERHRDALAHLLYGIGKGGSGGFVQLTGEVGTGKTTLCRLLMEQLPEHTRVALVLNPKLSPVELVETVCEELKLDIEGKRGSLKALTDTLNTFLLDAYAQGLRVVLIVDEAQNLSIDSLEQVRLLTNLETPTQKLLQIILLGQPELREMLGRPELRQLAQRITARYHLTPLDAGETEIYVRHRMAVAGCVRIPFSRLGLKALYQRSGGVPRLVNIIADRALMAGYAREQDSLGERLVDRAADEALPGHARYWLRRYGPWALAALVLLGIGGGAFWLRAYRPAAPVVAPTPVVAATPPIDQEAVRLQARIADAPETELIAFTQLLARWQVDADQVSVRDASRCPAIVAPGVACLHGHATLDQLARFDRPLILLLGPADRPAYALLQGVGKQRVRLDFTAARYELARESLSKIWNGDFVVLWRLPADVPASLKRGDAGAGVGWVTDRLATFDNGSAAKAHAAAFDANLEERVRKLQQAYGIKADGIIGPETLFALSALDDAGPHLARTVE</sequence>
<dbReference type="EMBL" id="BAAAEU010000006">
    <property type="protein sequence ID" value="GAA0710427.1"/>
    <property type="molecule type" value="Genomic_DNA"/>
</dbReference>
<comment type="caution">
    <text evidence="2">The sequence shown here is derived from an EMBL/GenBank/DDBJ whole genome shotgun (WGS) entry which is preliminary data.</text>
</comment>
<dbReference type="CDD" id="cd00009">
    <property type="entry name" value="AAA"/>
    <property type="match status" value="1"/>
</dbReference>
<keyword evidence="3" id="KW-1185">Reference proteome</keyword>
<reference evidence="2 3" key="1">
    <citation type="journal article" date="2019" name="Int. J. Syst. Evol. Microbiol.">
        <title>The Global Catalogue of Microorganisms (GCM) 10K type strain sequencing project: providing services to taxonomists for standard genome sequencing and annotation.</title>
        <authorList>
            <consortium name="The Broad Institute Genomics Platform"/>
            <consortium name="The Broad Institute Genome Sequencing Center for Infectious Disease"/>
            <person name="Wu L."/>
            <person name="Ma J."/>
        </authorList>
    </citation>
    <scope>NUCLEOTIDE SEQUENCE [LARGE SCALE GENOMIC DNA]</scope>
    <source>
        <strain evidence="2 3">JCM 15421</strain>
    </source>
</reference>
<dbReference type="SUPFAM" id="SSF52540">
    <property type="entry name" value="P-loop containing nucleoside triphosphate hydrolases"/>
    <property type="match status" value="1"/>
</dbReference>
<evidence type="ECO:0000259" key="1">
    <source>
        <dbReference type="SMART" id="SM00382"/>
    </source>
</evidence>
<dbReference type="Gene3D" id="1.10.101.10">
    <property type="entry name" value="PGBD-like superfamily/PGBD"/>
    <property type="match status" value="1"/>
</dbReference>